<dbReference type="OrthoDB" id="7067800at2"/>
<dbReference type="PANTHER" id="PTHR34861">
    <property type="match status" value="1"/>
</dbReference>
<dbReference type="AlphaFoldDB" id="A0A318HDG1"/>
<organism evidence="1 2">
    <name type="scientific">Mycolicibacterium moriokaense</name>
    <dbReference type="NCBI Taxonomy" id="39691"/>
    <lineage>
        <taxon>Bacteria</taxon>
        <taxon>Bacillati</taxon>
        <taxon>Actinomycetota</taxon>
        <taxon>Actinomycetes</taxon>
        <taxon>Mycobacteriales</taxon>
        <taxon>Mycobacteriaceae</taxon>
        <taxon>Mycolicibacterium</taxon>
    </lineage>
</organism>
<gene>
    <name evidence="1" type="ORF">C8E89_114163</name>
</gene>
<dbReference type="SUPFAM" id="SSF102198">
    <property type="entry name" value="Putative cyclase"/>
    <property type="match status" value="1"/>
</dbReference>
<reference evidence="2" key="1">
    <citation type="submission" date="2018-05" db="EMBL/GenBank/DDBJ databases">
        <authorList>
            <person name="Deangelis K."/>
            <person name="Huntemann M."/>
            <person name="Clum A."/>
            <person name="Pillay M."/>
            <person name="Palaniappan K."/>
            <person name="Varghese N."/>
            <person name="Mikhailova N."/>
            <person name="Stamatis D."/>
            <person name="Reddy T."/>
            <person name="Daum C."/>
            <person name="Shapiro N."/>
            <person name="Ivanova N."/>
            <person name="Kyrpides N."/>
            <person name="Woyke T."/>
        </authorList>
    </citation>
    <scope>NUCLEOTIDE SEQUENCE [LARGE SCALE GENOMIC DNA]</scope>
    <source>
        <strain evidence="2">GAS496</strain>
    </source>
</reference>
<evidence type="ECO:0000313" key="1">
    <source>
        <dbReference type="EMBL" id="PXX06390.1"/>
    </source>
</evidence>
<sequence length="328" mass="35480">MTEADAVQILEDYIERCSNWGRWGPDDQVGTVNLITPEKVREAASLVKSGKTISLTMPYDMSGPQSGLLGRTNPILYQLASGPGYLQGEQQFLETASLRHLRETTGQPTIGYYDDILTMPTQSGTQWDALCHIFWGGKMYNGYSAADATTGGSRTNGVQNYTGRIVTRGIFVDLAEHRGVQSLEPGYAITADDLDEYLAAKKLEVGPGDALLIRTGFMSVRRHNWGDYAGGPSPGLSLHTAPWLREKDVAAIATDTWGIEVLPNEIECPQPLHVVCLVHTGLAFGEMFDLDALSKDTKDDGVYEFMFCASPLPATGASGGPVSAVAIK</sequence>
<dbReference type="GO" id="GO:0004061">
    <property type="term" value="F:arylformamidase activity"/>
    <property type="evidence" value="ECO:0007669"/>
    <property type="project" value="InterPro"/>
</dbReference>
<dbReference type="EMBL" id="QJJU01000014">
    <property type="protein sequence ID" value="PXX06390.1"/>
    <property type="molecule type" value="Genomic_DNA"/>
</dbReference>
<dbReference type="Proteomes" id="UP000247781">
    <property type="component" value="Unassembled WGS sequence"/>
</dbReference>
<name>A0A318HDG1_9MYCO</name>
<dbReference type="InterPro" id="IPR007325">
    <property type="entry name" value="KFase/CYL"/>
</dbReference>
<evidence type="ECO:0000313" key="2">
    <source>
        <dbReference type="Proteomes" id="UP000247781"/>
    </source>
</evidence>
<dbReference type="PANTHER" id="PTHR34861:SF10">
    <property type="entry name" value="CYCLASE"/>
    <property type="match status" value="1"/>
</dbReference>
<dbReference type="GO" id="GO:0019441">
    <property type="term" value="P:L-tryptophan catabolic process to kynurenine"/>
    <property type="evidence" value="ECO:0007669"/>
    <property type="project" value="InterPro"/>
</dbReference>
<dbReference type="Gene3D" id="3.50.30.50">
    <property type="entry name" value="Putative cyclase"/>
    <property type="match status" value="1"/>
</dbReference>
<protein>
    <submittedName>
        <fullName evidence="1">Kynurenine formamidase</fullName>
    </submittedName>
</protein>
<accession>A0A318HDG1</accession>
<dbReference type="InterPro" id="IPR037175">
    <property type="entry name" value="KFase_sf"/>
</dbReference>
<proteinExistence type="predicted"/>
<reference evidence="1 2" key="2">
    <citation type="submission" date="2018-06" db="EMBL/GenBank/DDBJ databases">
        <title>Sequencing of bacterial isolates from soil warming experiment in Harvard Forest, Massachusetts, USA.</title>
        <authorList>
            <person name="Deangelis K.PhD."/>
        </authorList>
    </citation>
    <scope>NUCLEOTIDE SEQUENCE [LARGE SCALE GENOMIC DNA]</scope>
    <source>
        <strain evidence="1 2">GAS496</strain>
    </source>
</reference>
<dbReference type="RefSeq" id="WP_110317992.1">
    <property type="nucleotide sequence ID" value="NZ_QJJU01000014.1"/>
</dbReference>
<comment type="caution">
    <text evidence="1">The sequence shown here is derived from an EMBL/GenBank/DDBJ whole genome shotgun (WGS) entry which is preliminary data.</text>
</comment>
<dbReference type="Pfam" id="PF04199">
    <property type="entry name" value="Cyclase"/>
    <property type="match status" value="1"/>
</dbReference>
<keyword evidence="2" id="KW-1185">Reference proteome</keyword>